<feature type="active site" description="Proton acceptor" evidence="1">
    <location>
        <position position="192"/>
    </location>
</feature>
<dbReference type="PIRSF" id="PIRSF000390">
    <property type="entry name" value="PLP_StrS"/>
    <property type="match status" value="1"/>
</dbReference>
<name>A0A4Y3TY45_9PROT</name>
<evidence type="ECO:0000256" key="2">
    <source>
        <dbReference type="PIRSR" id="PIRSR000390-2"/>
    </source>
</evidence>
<evidence type="ECO:0000313" key="5">
    <source>
        <dbReference type="Proteomes" id="UP000317730"/>
    </source>
</evidence>
<dbReference type="EMBL" id="BJMV01000012">
    <property type="protein sequence ID" value="GEB86369.1"/>
    <property type="molecule type" value="Genomic_DNA"/>
</dbReference>
<evidence type="ECO:0000313" key="4">
    <source>
        <dbReference type="EMBL" id="GEB86369.1"/>
    </source>
</evidence>
<organism evidence="4 5">
    <name type="scientific">Acetobacter peroxydans</name>
    <dbReference type="NCBI Taxonomy" id="104098"/>
    <lineage>
        <taxon>Bacteria</taxon>
        <taxon>Pseudomonadati</taxon>
        <taxon>Pseudomonadota</taxon>
        <taxon>Alphaproteobacteria</taxon>
        <taxon>Acetobacterales</taxon>
        <taxon>Acetobacteraceae</taxon>
        <taxon>Acetobacter</taxon>
    </lineage>
</organism>
<accession>A0A4Y3TY45</accession>
<dbReference type="GO" id="GO:0000271">
    <property type="term" value="P:polysaccharide biosynthetic process"/>
    <property type="evidence" value="ECO:0007669"/>
    <property type="project" value="TreeGrafter"/>
</dbReference>
<evidence type="ECO:0000256" key="1">
    <source>
        <dbReference type="PIRSR" id="PIRSR000390-1"/>
    </source>
</evidence>
<sequence>MSIAFIDLAAQKRVLGDRITTAIERVLGHCGFINGPEVRAFEEQLAAFSGAQHAIGCANGTDALMLVLMAEDIGPGDAVFVPSFTFVATAEVVPFLGATPVFVDVREDTFNMDPQSLEAAVQTALHKGLKPRAVIPVDLFGLSADYDALVPVARQYGLTVIADSAQGFGCSYHGRRSGTLGDYTTTSFFPAKPLGCYGDGGAILTDNAEKAALIRSLAVHGTGKDRYDNVRIGVNSRLDTLQAAILSEKLAIFEEEIAARNRVAERYAQGLAGVVKTPSVPQGLVSVWAQYTVRVKHRNAFAENMKRLGVPTAIYYATPLHEQTGYRGFPVPKAGLPVSNVLAQDVISLPMHPYLDEQTQDRIIEAVKASCTGDL</sequence>
<dbReference type="Proteomes" id="UP000317730">
    <property type="component" value="Unassembled WGS sequence"/>
</dbReference>
<keyword evidence="4" id="KW-0808">Transferase</keyword>
<dbReference type="GO" id="GO:0008483">
    <property type="term" value="F:transaminase activity"/>
    <property type="evidence" value="ECO:0007669"/>
    <property type="project" value="UniProtKB-KW"/>
</dbReference>
<dbReference type="GO" id="GO:0030170">
    <property type="term" value="F:pyridoxal phosphate binding"/>
    <property type="evidence" value="ECO:0007669"/>
    <property type="project" value="TreeGrafter"/>
</dbReference>
<dbReference type="OrthoDB" id="9768668at2"/>
<dbReference type="CDD" id="cd00616">
    <property type="entry name" value="AHBA_syn"/>
    <property type="match status" value="1"/>
</dbReference>
<feature type="modified residue" description="N6-(pyridoxal phosphate)lysine" evidence="2">
    <location>
        <position position="192"/>
    </location>
</feature>
<keyword evidence="5" id="KW-1185">Reference proteome</keyword>
<dbReference type="RefSeq" id="WP_141377439.1">
    <property type="nucleotide sequence ID" value="NZ_BAPL01000010.1"/>
</dbReference>
<protein>
    <submittedName>
        <fullName evidence="4">Aminotransferase DegT</fullName>
    </submittedName>
</protein>
<proteinExistence type="inferred from homology"/>
<reference evidence="4 5" key="1">
    <citation type="submission" date="2019-06" db="EMBL/GenBank/DDBJ databases">
        <title>Whole genome shotgun sequence of Acetobacter peroxydans NBRC 13755.</title>
        <authorList>
            <person name="Hosoyama A."/>
            <person name="Uohara A."/>
            <person name="Ohji S."/>
            <person name="Ichikawa N."/>
        </authorList>
    </citation>
    <scope>NUCLEOTIDE SEQUENCE [LARGE SCALE GENOMIC DNA]</scope>
    <source>
        <strain evidence="4 5">NBRC 13755</strain>
    </source>
</reference>
<dbReference type="AlphaFoldDB" id="A0A4Y3TY45"/>
<keyword evidence="4" id="KW-0032">Aminotransferase</keyword>
<dbReference type="InterPro" id="IPR015421">
    <property type="entry name" value="PyrdxlP-dep_Trfase_major"/>
</dbReference>
<keyword evidence="2 3" id="KW-0663">Pyridoxal phosphate</keyword>
<dbReference type="InterPro" id="IPR015422">
    <property type="entry name" value="PyrdxlP-dep_Trfase_small"/>
</dbReference>
<comment type="caution">
    <text evidence="4">The sequence shown here is derived from an EMBL/GenBank/DDBJ whole genome shotgun (WGS) entry which is preliminary data.</text>
</comment>
<gene>
    <name evidence="4" type="ORF">APE01nite_21660</name>
</gene>
<dbReference type="InterPro" id="IPR015424">
    <property type="entry name" value="PyrdxlP-dep_Trfase"/>
</dbReference>
<dbReference type="Pfam" id="PF01041">
    <property type="entry name" value="DegT_DnrJ_EryC1"/>
    <property type="match status" value="1"/>
</dbReference>
<dbReference type="InterPro" id="IPR000653">
    <property type="entry name" value="DegT/StrS_aminotransferase"/>
</dbReference>
<dbReference type="Gene3D" id="3.90.1150.10">
    <property type="entry name" value="Aspartate Aminotransferase, domain 1"/>
    <property type="match status" value="1"/>
</dbReference>
<dbReference type="Gene3D" id="3.40.640.10">
    <property type="entry name" value="Type I PLP-dependent aspartate aminotransferase-like (Major domain)"/>
    <property type="match status" value="1"/>
</dbReference>
<dbReference type="PANTHER" id="PTHR30244:SF42">
    <property type="entry name" value="UDP-2-ACETAMIDO-2-DEOXY-3-OXO-D-GLUCURONATE AMINOTRANSFERASE"/>
    <property type="match status" value="1"/>
</dbReference>
<comment type="similarity">
    <text evidence="3">Belongs to the DegT/DnrJ/EryC1 family.</text>
</comment>
<dbReference type="PANTHER" id="PTHR30244">
    <property type="entry name" value="TRANSAMINASE"/>
    <property type="match status" value="1"/>
</dbReference>
<evidence type="ECO:0000256" key="3">
    <source>
        <dbReference type="RuleBase" id="RU004508"/>
    </source>
</evidence>
<dbReference type="SUPFAM" id="SSF53383">
    <property type="entry name" value="PLP-dependent transferases"/>
    <property type="match status" value="1"/>
</dbReference>